<dbReference type="GO" id="GO:0004222">
    <property type="term" value="F:metalloendopeptidase activity"/>
    <property type="evidence" value="ECO:0007669"/>
    <property type="project" value="TreeGrafter"/>
</dbReference>
<keyword evidence="4" id="KW-1185">Reference proteome</keyword>
<dbReference type="Pfam" id="PF01551">
    <property type="entry name" value="Peptidase_M23"/>
    <property type="match status" value="1"/>
</dbReference>
<dbReference type="CDD" id="cd12797">
    <property type="entry name" value="M23_peptidase"/>
    <property type="match status" value="1"/>
</dbReference>
<proteinExistence type="predicted"/>
<dbReference type="SUPFAM" id="SSF51261">
    <property type="entry name" value="Duplicated hybrid motif"/>
    <property type="match status" value="1"/>
</dbReference>
<keyword evidence="1" id="KW-0732">Signal</keyword>
<organism evidence="3 4">
    <name type="scientific">Winkia neuii</name>
    <dbReference type="NCBI Taxonomy" id="33007"/>
    <lineage>
        <taxon>Bacteria</taxon>
        <taxon>Bacillati</taxon>
        <taxon>Actinomycetota</taxon>
        <taxon>Actinomycetes</taxon>
        <taxon>Actinomycetales</taxon>
        <taxon>Actinomycetaceae</taxon>
        <taxon>Winkia</taxon>
    </lineage>
</organism>
<dbReference type="InterPro" id="IPR050570">
    <property type="entry name" value="Cell_wall_metabolism_enzyme"/>
</dbReference>
<reference evidence="3 4" key="1">
    <citation type="submission" date="2017-12" db="EMBL/GenBank/DDBJ databases">
        <title>Phylogenetic diversity of female urinary microbiome.</title>
        <authorList>
            <person name="Thomas-White K."/>
            <person name="Wolfe A.J."/>
        </authorList>
    </citation>
    <scope>NUCLEOTIDE SEQUENCE [LARGE SCALE GENOMIC DNA]</scope>
    <source>
        <strain evidence="3 4">UMB0402</strain>
    </source>
</reference>
<protein>
    <submittedName>
        <fullName evidence="3">M23 family peptidase</fullName>
    </submittedName>
</protein>
<name>A0A2I1IPA6_9ACTO</name>
<dbReference type="GeneID" id="35866565"/>
<dbReference type="Proteomes" id="UP000235122">
    <property type="component" value="Unassembled WGS sequence"/>
</dbReference>
<dbReference type="STRING" id="33007.HMPREF3198_01262"/>
<comment type="caution">
    <text evidence="3">The sequence shown here is derived from an EMBL/GenBank/DDBJ whole genome shotgun (WGS) entry which is preliminary data.</text>
</comment>
<feature type="chain" id="PRO_5014830154" evidence="1">
    <location>
        <begin position="25"/>
        <end position="155"/>
    </location>
</feature>
<feature type="signal peptide" evidence="1">
    <location>
        <begin position="1"/>
        <end position="24"/>
    </location>
</feature>
<dbReference type="RefSeq" id="WP_024332077.1">
    <property type="nucleotide sequence ID" value="NZ_JASOXK010000008.1"/>
</dbReference>
<evidence type="ECO:0000313" key="3">
    <source>
        <dbReference type="EMBL" id="PKY72953.1"/>
    </source>
</evidence>
<sequence length="155" mass="16702">MKKKILVCLFLVLCAGFLNNFASAAHQVRFRWPCGFRARVVARFDPPAKKWLAGHRGVDLACGSTIVAPADGTVYFSGKVAGKPVISIAHGPHLRTTYEPVVSTLRKGQRVKAGEVIGSLNAGHHGALHWGALVGKDVYVNPLQFLAGPIRLKPL</sequence>
<evidence type="ECO:0000313" key="4">
    <source>
        <dbReference type="Proteomes" id="UP000235122"/>
    </source>
</evidence>
<dbReference type="PANTHER" id="PTHR21666">
    <property type="entry name" value="PEPTIDASE-RELATED"/>
    <property type="match status" value="1"/>
</dbReference>
<evidence type="ECO:0000259" key="2">
    <source>
        <dbReference type="Pfam" id="PF01551"/>
    </source>
</evidence>
<dbReference type="InterPro" id="IPR016047">
    <property type="entry name" value="M23ase_b-sheet_dom"/>
</dbReference>
<dbReference type="InterPro" id="IPR011055">
    <property type="entry name" value="Dup_hybrid_motif"/>
</dbReference>
<dbReference type="Gene3D" id="2.70.70.10">
    <property type="entry name" value="Glucose Permease (Domain IIA)"/>
    <property type="match status" value="1"/>
</dbReference>
<dbReference type="EMBL" id="PKKO01000002">
    <property type="protein sequence ID" value="PKY72953.1"/>
    <property type="molecule type" value="Genomic_DNA"/>
</dbReference>
<dbReference type="PANTHER" id="PTHR21666:SF270">
    <property type="entry name" value="MUREIN HYDROLASE ACTIVATOR ENVC"/>
    <property type="match status" value="1"/>
</dbReference>
<dbReference type="AlphaFoldDB" id="A0A2I1IPA6"/>
<feature type="domain" description="M23ase beta-sheet core" evidence="2">
    <location>
        <begin position="54"/>
        <end position="141"/>
    </location>
</feature>
<accession>A0A2I1IPA6</accession>
<evidence type="ECO:0000256" key="1">
    <source>
        <dbReference type="SAM" id="SignalP"/>
    </source>
</evidence>
<gene>
    <name evidence="3" type="ORF">CYJ19_04795</name>
</gene>